<feature type="domain" description="ABC3 transporter permease C-terminal" evidence="7">
    <location>
        <begin position="232"/>
        <end position="355"/>
    </location>
</feature>
<evidence type="ECO:0000259" key="7">
    <source>
        <dbReference type="Pfam" id="PF02687"/>
    </source>
</evidence>
<protein>
    <submittedName>
        <fullName evidence="8">Putative ABC transport system permease protein</fullName>
    </submittedName>
</protein>
<evidence type="ECO:0000313" key="9">
    <source>
        <dbReference type="Proteomes" id="UP000199372"/>
    </source>
</evidence>
<dbReference type="Proteomes" id="UP000199372">
    <property type="component" value="Unassembled WGS sequence"/>
</dbReference>
<organism evidence="8 9">
    <name type="scientific">Palleronia pelagia</name>
    <dbReference type="NCBI Taxonomy" id="387096"/>
    <lineage>
        <taxon>Bacteria</taxon>
        <taxon>Pseudomonadati</taxon>
        <taxon>Pseudomonadota</taxon>
        <taxon>Alphaproteobacteria</taxon>
        <taxon>Rhodobacterales</taxon>
        <taxon>Roseobacteraceae</taxon>
        <taxon>Palleronia</taxon>
    </lineage>
</organism>
<dbReference type="PANTHER" id="PTHR30287:SF2">
    <property type="entry name" value="BLL1001 PROTEIN"/>
    <property type="match status" value="1"/>
</dbReference>
<dbReference type="InterPro" id="IPR038766">
    <property type="entry name" value="Membrane_comp_ABC_pdt"/>
</dbReference>
<dbReference type="EMBL" id="FOCM01000005">
    <property type="protein sequence ID" value="SEN67586.1"/>
    <property type="molecule type" value="Genomic_DNA"/>
</dbReference>
<evidence type="ECO:0000256" key="2">
    <source>
        <dbReference type="ARBA" id="ARBA00022475"/>
    </source>
</evidence>
<feature type="transmembrane region" description="Helical" evidence="6">
    <location>
        <begin position="373"/>
        <end position="393"/>
    </location>
</feature>
<feature type="transmembrane region" description="Helical" evidence="6">
    <location>
        <begin position="447"/>
        <end position="467"/>
    </location>
</feature>
<dbReference type="RefSeq" id="WP_091845806.1">
    <property type="nucleotide sequence ID" value="NZ_FOCM01000005.1"/>
</dbReference>
<comment type="subcellular location">
    <subcellularLocation>
        <location evidence="1">Cell membrane</location>
        <topology evidence="1">Multi-pass membrane protein</topology>
    </subcellularLocation>
</comment>
<keyword evidence="4 6" id="KW-1133">Transmembrane helix</keyword>
<feature type="transmembrane region" description="Helical" evidence="6">
    <location>
        <begin position="328"/>
        <end position="352"/>
    </location>
</feature>
<gene>
    <name evidence="8" type="ORF">SAMN04488011_105223</name>
</gene>
<feature type="transmembrane region" description="Helical" evidence="6">
    <location>
        <begin position="273"/>
        <end position="300"/>
    </location>
</feature>
<proteinExistence type="predicted"/>
<dbReference type="GO" id="GO:0005886">
    <property type="term" value="C:plasma membrane"/>
    <property type="evidence" value="ECO:0007669"/>
    <property type="project" value="UniProtKB-SubCell"/>
</dbReference>
<feature type="transmembrane region" description="Helical" evidence="6">
    <location>
        <begin position="765"/>
        <end position="785"/>
    </location>
</feature>
<evidence type="ECO:0000256" key="5">
    <source>
        <dbReference type="ARBA" id="ARBA00023136"/>
    </source>
</evidence>
<evidence type="ECO:0000256" key="1">
    <source>
        <dbReference type="ARBA" id="ARBA00004651"/>
    </source>
</evidence>
<keyword evidence="5 6" id="KW-0472">Membrane</keyword>
<keyword evidence="9" id="KW-1185">Reference proteome</keyword>
<feature type="transmembrane region" description="Helical" evidence="6">
    <location>
        <begin position="721"/>
        <end position="745"/>
    </location>
</feature>
<feature type="domain" description="ABC3 transporter permease C-terminal" evidence="7">
    <location>
        <begin position="673"/>
        <end position="792"/>
    </location>
</feature>
<keyword evidence="2" id="KW-1003">Cell membrane</keyword>
<feature type="transmembrane region" description="Helical" evidence="6">
    <location>
        <begin position="230"/>
        <end position="253"/>
    </location>
</feature>
<dbReference type="Pfam" id="PF02687">
    <property type="entry name" value="FtsX"/>
    <property type="match status" value="2"/>
</dbReference>
<dbReference type="AlphaFoldDB" id="A0A1H8IH80"/>
<evidence type="ECO:0000256" key="4">
    <source>
        <dbReference type="ARBA" id="ARBA00022989"/>
    </source>
</evidence>
<keyword evidence="3 6" id="KW-0812">Transmembrane</keyword>
<dbReference type="InterPro" id="IPR003838">
    <property type="entry name" value="ABC3_permease_C"/>
</dbReference>
<sequence>MIRAGLTALLSHWVRRPFQLVTLMLGLATATALWSGVQAINAEARASYDQAARTLAGPDRDTLVARDGGAIDQALFVTLRRAGWQVSPLIEGRVPSPAGPLRVIGIDGFTLPSGDLPVTDASEPGDVNMAFLTPPGLLLVAPGTQERLSNADDLPQRQTAEGIPPGVAYADIGIAQTLLGREGQIDRLVVTGPPSLTAPPLDEVAPALARRSAGGGNDIARLTDSFHLNLTAFGLLSFAVGLFIVRGAIGLAFEQRRGVFRTLRALGMPARTLLALLTAELLVLALVAGLIGVALGYLVASLLLPDVAATLRGLYGASVDGTLSLRPVWWLSGLAIATLGTAVAAAGSLWKVAHLPLLAPAQPRAWARASDRAMRLQAVAAVVLLALAALLGVTGGGLVVGFTLLGALLVGAALVLPIILHSVLGFFGRGAAGPLSEWFWADTRQQLPGLSLALMALLLALAANIGVGTMVSSFRTTFTGWLDQRLASELYLTAESEAQAEDLRAWLATRADAVLPIRSSEAQLAGAPGEVFGVADHATYRDNWPLIEADAAVWDRVAAGEAVLVNEQLARREGLWPGATLDLPGWPDAPVAGVYSDYGNPLGQAMVGLDRFDALFPEAPRLRFGLRTDRPEALRTALIDEFGLSGGNVTDQASIKQFSLDVFERTFTVTAALNVLTLSVAALAILTSLLTLATMRQPQLAPVWALGLTRRRLARLELWRALLLAALTFVVAVPVGLVLAWVLLSVINVEAFGWRLPMELFPRDWVWLGVLSLLAAGLASLLPAIKLARTPPNELLKVFAHER</sequence>
<feature type="transmembrane region" description="Helical" evidence="6">
    <location>
        <begin position="399"/>
        <end position="427"/>
    </location>
</feature>
<feature type="transmembrane region" description="Helical" evidence="6">
    <location>
        <begin position="671"/>
        <end position="692"/>
    </location>
</feature>
<evidence type="ECO:0000313" key="8">
    <source>
        <dbReference type="EMBL" id="SEN67586.1"/>
    </source>
</evidence>
<dbReference type="PANTHER" id="PTHR30287">
    <property type="entry name" value="MEMBRANE COMPONENT OF PREDICTED ABC SUPERFAMILY METABOLITE UPTAKE TRANSPORTER"/>
    <property type="match status" value="1"/>
</dbReference>
<reference evidence="9" key="1">
    <citation type="submission" date="2016-10" db="EMBL/GenBank/DDBJ databases">
        <authorList>
            <person name="Varghese N."/>
            <person name="Submissions S."/>
        </authorList>
    </citation>
    <scope>NUCLEOTIDE SEQUENCE [LARGE SCALE GENOMIC DNA]</scope>
    <source>
        <strain evidence="9">DSM 26893</strain>
    </source>
</reference>
<dbReference type="OrthoDB" id="343744at2"/>
<evidence type="ECO:0000256" key="6">
    <source>
        <dbReference type="SAM" id="Phobius"/>
    </source>
</evidence>
<accession>A0A1H8IH80</accession>
<evidence type="ECO:0000256" key="3">
    <source>
        <dbReference type="ARBA" id="ARBA00022692"/>
    </source>
</evidence>
<name>A0A1H8IH80_9RHOB</name>